<dbReference type="InterPro" id="IPR003121">
    <property type="entry name" value="SWIB_MDM2_domain"/>
</dbReference>
<evidence type="ECO:0000259" key="1">
    <source>
        <dbReference type="PROSITE" id="PS51925"/>
    </source>
</evidence>
<evidence type="ECO:0000313" key="2">
    <source>
        <dbReference type="EMBL" id="QHU35736.1"/>
    </source>
</evidence>
<dbReference type="EMBL" id="MN740611">
    <property type="protein sequence ID" value="QHU35736.1"/>
    <property type="molecule type" value="Genomic_DNA"/>
</dbReference>
<dbReference type="PROSITE" id="PS51925">
    <property type="entry name" value="SWIB_MDM2"/>
    <property type="match status" value="1"/>
</dbReference>
<dbReference type="SMART" id="SM00151">
    <property type="entry name" value="SWIB"/>
    <property type="match status" value="1"/>
</dbReference>
<dbReference type="InterPro" id="IPR036885">
    <property type="entry name" value="SWIB_MDM2_dom_sf"/>
</dbReference>
<dbReference type="Gene3D" id="1.10.245.10">
    <property type="entry name" value="SWIB/MDM2 domain"/>
    <property type="match status" value="1"/>
</dbReference>
<reference evidence="2" key="1">
    <citation type="journal article" date="2020" name="Nature">
        <title>Giant virus diversity and host interactions through global metagenomics.</title>
        <authorList>
            <person name="Schulz F."/>
            <person name="Roux S."/>
            <person name="Paez-Espino D."/>
            <person name="Jungbluth S."/>
            <person name="Walsh D.A."/>
            <person name="Denef V.J."/>
            <person name="McMahon K.D."/>
            <person name="Konstantinidis K.T."/>
            <person name="Eloe-Fadrosh E.A."/>
            <person name="Kyrpides N.C."/>
            <person name="Woyke T."/>
        </authorList>
    </citation>
    <scope>NUCLEOTIDE SEQUENCE</scope>
    <source>
        <strain evidence="2">GVMAG-S-1035085-51</strain>
    </source>
</reference>
<sequence length="94" mass="11157">MRQIIPSSKMETYYISNNLHEFIGTTNKTISKMDFLKAIIDYAKYHKLQHLIHTHIIIPDKTLQKLFNIQHYQIIDLSKFSLYFTPHICSTSSR</sequence>
<organism evidence="2">
    <name type="scientific">viral metagenome</name>
    <dbReference type="NCBI Taxonomy" id="1070528"/>
    <lineage>
        <taxon>unclassified sequences</taxon>
        <taxon>metagenomes</taxon>
        <taxon>organismal metagenomes</taxon>
    </lineage>
</organism>
<dbReference type="Pfam" id="PF02201">
    <property type="entry name" value="SWIB"/>
    <property type="match status" value="1"/>
</dbReference>
<proteinExistence type="predicted"/>
<dbReference type="AlphaFoldDB" id="A0A6C0LY04"/>
<protein>
    <recommendedName>
        <fullName evidence="1">DM2 domain-containing protein</fullName>
    </recommendedName>
</protein>
<accession>A0A6C0LY04</accession>
<feature type="domain" description="DM2" evidence="1">
    <location>
        <begin position="8"/>
        <end position="90"/>
    </location>
</feature>
<dbReference type="InterPro" id="IPR019835">
    <property type="entry name" value="SWIB_domain"/>
</dbReference>
<dbReference type="SUPFAM" id="SSF47592">
    <property type="entry name" value="SWIB/MDM2 domain"/>
    <property type="match status" value="1"/>
</dbReference>
<name>A0A6C0LY04_9ZZZZ</name>